<dbReference type="Proteomes" id="UP000295717">
    <property type="component" value="Unassembled WGS sequence"/>
</dbReference>
<keyword evidence="7" id="KW-1185">Reference proteome</keyword>
<accession>A0A4R3MY23</accession>
<name>A0A4R3MY23_9GAMM</name>
<evidence type="ECO:0000313" key="6">
    <source>
        <dbReference type="EMBL" id="TCT21284.1"/>
    </source>
</evidence>
<evidence type="ECO:0000313" key="7">
    <source>
        <dbReference type="Proteomes" id="UP000295717"/>
    </source>
</evidence>
<reference evidence="6 7" key="1">
    <citation type="submission" date="2019-03" db="EMBL/GenBank/DDBJ databases">
        <title>Genomic Encyclopedia of Type Strains, Phase IV (KMG-IV): sequencing the most valuable type-strain genomes for metagenomic binning, comparative biology and taxonomic classification.</title>
        <authorList>
            <person name="Goeker M."/>
        </authorList>
    </citation>
    <scope>NUCLEOTIDE SEQUENCE [LARGE SCALE GENOMIC DNA]</scope>
    <source>
        <strain evidence="6 7">DSM 13587</strain>
    </source>
</reference>
<dbReference type="RefSeq" id="WP_132976890.1">
    <property type="nucleotide sequence ID" value="NZ_SMAO01000004.1"/>
</dbReference>
<dbReference type="GO" id="GO:0055085">
    <property type="term" value="P:transmembrane transport"/>
    <property type="evidence" value="ECO:0007669"/>
    <property type="project" value="UniProtKB-ARBA"/>
</dbReference>
<dbReference type="GO" id="GO:0030313">
    <property type="term" value="C:cell envelope"/>
    <property type="evidence" value="ECO:0007669"/>
    <property type="project" value="UniProtKB-SubCell"/>
</dbReference>
<dbReference type="SUPFAM" id="SSF53822">
    <property type="entry name" value="Periplasmic binding protein-like I"/>
    <property type="match status" value="1"/>
</dbReference>
<dbReference type="PANTHER" id="PTHR46847:SF1">
    <property type="entry name" value="D-ALLOSE-BINDING PERIPLASMIC PROTEIN-RELATED"/>
    <property type="match status" value="1"/>
</dbReference>
<dbReference type="AlphaFoldDB" id="A0A4R3MY23"/>
<evidence type="ECO:0000259" key="5">
    <source>
        <dbReference type="Pfam" id="PF13407"/>
    </source>
</evidence>
<keyword evidence="3 4" id="KW-0732">Signal</keyword>
<comment type="similarity">
    <text evidence="2">Belongs to the bacterial solute-binding protein 2 family.</text>
</comment>
<dbReference type="PANTHER" id="PTHR46847">
    <property type="entry name" value="D-ALLOSE-BINDING PERIPLASMIC PROTEIN-RELATED"/>
    <property type="match status" value="1"/>
</dbReference>
<gene>
    <name evidence="6" type="ORF">EDC35_104139</name>
</gene>
<dbReference type="Gene3D" id="3.40.50.2300">
    <property type="match status" value="2"/>
</dbReference>
<feature type="domain" description="Periplasmic binding protein" evidence="5">
    <location>
        <begin position="49"/>
        <end position="298"/>
    </location>
</feature>
<proteinExistence type="inferred from homology"/>
<comment type="caution">
    <text evidence="6">The sequence shown here is derived from an EMBL/GenBank/DDBJ whole genome shotgun (WGS) entry which is preliminary data.</text>
</comment>
<dbReference type="EMBL" id="SMAO01000004">
    <property type="protein sequence ID" value="TCT21284.1"/>
    <property type="molecule type" value="Genomic_DNA"/>
</dbReference>
<protein>
    <submittedName>
        <fullName evidence="6">Ribose transport system substrate-binding protein</fullName>
    </submittedName>
</protein>
<organism evidence="6 7">
    <name type="scientific">Thiobaca trueperi</name>
    <dbReference type="NCBI Taxonomy" id="127458"/>
    <lineage>
        <taxon>Bacteria</taxon>
        <taxon>Pseudomonadati</taxon>
        <taxon>Pseudomonadota</taxon>
        <taxon>Gammaproteobacteria</taxon>
        <taxon>Chromatiales</taxon>
        <taxon>Chromatiaceae</taxon>
        <taxon>Thiobaca</taxon>
    </lineage>
</organism>
<evidence type="ECO:0000256" key="3">
    <source>
        <dbReference type="ARBA" id="ARBA00022729"/>
    </source>
</evidence>
<evidence type="ECO:0000256" key="2">
    <source>
        <dbReference type="ARBA" id="ARBA00007639"/>
    </source>
</evidence>
<dbReference type="InterPro" id="IPR025997">
    <property type="entry name" value="SBP_2_dom"/>
</dbReference>
<feature type="chain" id="PRO_5020800821" evidence="4">
    <location>
        <begin position="24"/>
        <end position="326"/>
    </location>
</feature>
<dbReference type="CDD" id="cd01536">
    <property type="entry name" value="PBP1_ABC_sugar_binding-like"/>
    <property type="match status" value="1"/>
</dbReference>
<dbReference type="Pfam" id="PF13407">
    <property type="entry name" value="Peripla_BP_4"/>
    <property type="match status" value="1"/>
</dbReference>
<dbReference type="OrthoDB" id="9805127at2"/>
<dbReference type="GO" id="GO:0030246">
    <property type="term" value="F:carbohydrate binding"/>
    <property type="evidence" value="ECO:0007669"/>
    <property type="project" value="UniProtKB-ARBA"/>
</dbReference>
<evidence type="ECO:0000256" key="4">
    <source>
        <dbReference type="SAM" id="SignalP"/>
    </source>
</evidence>
<sequence length="326" mass="35609">MIRPVARCFALWLVLMSVGRANADDHLSPARDIQASHPWKIAFVTKAGEGGNAYRRRLAQGARQAGADFRVRVEVMTPDSERYDVALQVNLVDRLAHSDIDGLVLAPINSNLLVEPVERVVAAGKPVVILDTPLSSRAVLTQLAFDNQQAGRLAAEWIMRRLDGRGRVLILSGQEEGQNAIERRNGFLDALAASDIEVLDMQSANWLRGQAERVTRGWLDRFPHIDAILAANDTMALGAADAIARAGRTGILVTGVDANPEALAAIRAGRMHVTIEQSPEAQARAAVQLLVRHLERGETYPAQSVWREMPLLDRETLEADVPAGNH</sequence>
<feature type="signal peptide" evidence="4">
    <location>
        <begin position="1"/>
        <end position="23"/>
    </location>
</feature>
<evidence type="ECO:0000256" key="1">
    <source>
        <dbReference type="ARBA" id="ARBA00004196"/>
    </source>
</evidence>
<dbReference type="InterPro" id="IPR028082">
    <property type="entry name" value="Peripla_BP_I"/>
</dbReference>
<comment type="subcellular location">
    <subcellularLocation>
        <location evidence="1">Cell envelope</location>
    </subcellularLocation>
</comment>